<dbReference type="Pfam" id="PF14322">
    <property type="entry name" value="SusD-like_3"/>
    <property type="match status" value="1"/>
</dbReference>
<organism evidence="8 9">
    <name type="scientific">Dyadobacter subterraneus</name>
    <dbReference type="NCBI Taxonomy" id="2773304"/>
    <lineage>
        <taxon>Bacteria</taxon>
        <taxon>Pseudomonadati</taxon>
        <taxon>Bacteroidota</taxon>
        <taxon>Cytophagia</taxon>
        <taxon>Cytophagales</taxon>
        <taxon>Spirosomataceae</taxon>
        <taxon>Dyadobacter</taxon>
    </lineage>
</organism>
<evidence type="ECO:0000259" key="7">
    <source>
        <dbReference type="Pfam" id="PF14322"/>
    </source>
</evidence>
<comment type="subcellular location">
    <subcellularLocation>
        <location evidence="1">Cell outer membrane</location>
    </subcellularLocation>
</comment>
<dbReference type="InterPro" id="IPR012944">
    <property type="entry name" value="SusD_RagB_dom"/>
</dbReference>
<evidence type="ECO:0000313" key="8">
    <source>
        <dbReference type="EMBL" id="MBE9464800.1"/>
    </source>
</evidence>
<evidence type="ECO:0000256" key="3">
    <source>
        <dbReference type="ARBA" id="ARBA00022729"/>
    </source>
</evidence>
<dbReference type="InterPro" id="IPR033985">
    <property type="entry name" value="SusD-like_N"/>
</dbReference>
<feature type="domain" description="RagB/SusD" evidence="6">
    <location>
        <begin position="263"/>
        <end position="554"/>
    </location>
</feature>
<gene>
    <name evidence="8" type="ORF">IEE83_23190</name>
</gene>
<evidence type="ECO:0000256" key="4">
    <source>
        <dbReference type="ARBA" id="ARBA00023136"/>
    </source>
</evidence>
<dbReference type="EMBL" id="JACYGY010000001">
    <property type="protein sequence ID" value="MBE9464800.1"/>
    <property type="molecule type" value="Genomic_DNA"/>
</dbReference>
<keyword evidence="3" id="KW-0732">Signal</keyword>
<evidence type="ECO:0000259" key="6">
    <source>
        <dbReference type="Pfam" id="PF07980"/>
    </source>
</evidence>
<proteinExistence type="inferred from homology"/>
<dbReference type="RefSeq" id="WP_194122835.1">
    <property type="nucleotide sequence ID" value="NZ_JACYGY010000001.1"/>
</dbReference>
<evidence type="ECO:0000256" key="2">
    <source>
        <dbReference type="ARBA" id="ARBA00006275"/>
    </source>
</evidence>
<dbReference type="Pfam" id="PF07980">
    <property type="entry name" value="SusD_RagB"/>
    <property type="match status" value="1"/>
</dbReference>
<evidence type="ECO:0000256" key="1">
    <source>
        <dbReference type="ARBA" id="ARBA00004442"/>
    </source>
</evidence>
<comment type="caution">
    <text evidence="8">The sequence shown here is derived from an EMBL/GenBank/DDBJ whole genome shotgun (WGS) entry which is preliminary data.</text>
</comment>
<evidence type="ECO:0000313" key="9">
    <source>
        <dbReference type="Proteomes" id="UP000634134"/>
    </source>
</evidence>
<protein>
    <submittedName>
        <fullName evidence="8">RagB/SusD family nutrient uptake outer membrane protein</fullName>
    </submittedName>
</protein>
<dbReference type="Gene3D" id="1.25.40.390">
    <property type="match status" value="1"/>
</dbReference>
<dbReference type="SUPFAM" id="SSF48452">
    <property type="entry name" value="TPR-like"/>
    <property type="match status" value="1"/>
</dbReference>
<keyword evidence="9" id="KW-1185">Reference proteome</keyword>
<dbReference type="InterPro" id="IPR011990">
    <property type="entry name" value="TPR-like_helical_dom_sf"/>
</dbReference>
<keyword evidence="5" id="KW-0998">Cell outer membrane</keyword>
<accession>A0ABR9WH83</accession>
<evidence type="ECO:0000256" key="5">
    <source>
        <dbReference type="ARBA" id="ARBA00023237"/>
    </source>
</evidence>
<dbReference type="Proteomes" id="UP000634134">
    <property type="component" value="Unassembled WGS sequence"/>
</dbReference>
<comment type="similarity">
    <text evidence="2">Belongs to the SusD family.</text>
</comment>
<keyword evidence="4" id="KW-0472">Membrane</keyword>
<reference evidence="9" key="1">
    <citation type="submission" date="2023-07" db="EMBL/GenBank/DDBJ databases">
        <title>Dyadobacter sp. nov 'subterranea' isolated from contaminted grondwater.</title>
        <authorList>
            <person name="Szabo I."/>
            <person name="Al-Omari J."/>
            <person name="Szerdahelyi S.G."/>
            <person name="Rado J."/>
        </authorList>
    </citation>
    <scope>NUCLEOTIDE SEQUENCE [LARGE SCALE GENOMIC DNA]</scope>
    <source>
        <strain evidence="9">UP-52</strain>
    </source>
</reference>
<name>A0ABR9WH83_9BACT</name>
<feature type="domain" description="SusD-like N-terminal" evidence="7">
    <location>
        <begin position="89"/>
        <end position="222"/>
    </location>
</feature>
<sequence>MKKKILVLTALVCMGIMDSCKDKFLETTPLGVGNETMLANKTGVNAVLIGAYSLLDGVGSGGTYFSAVSNWIYGTVASDDGYKGSDVGDLAQITTIEKYIQQADIGGFNEKWVALYDGVSRSNDVLRLIGKATDMTEAEKTQATAEARFLRGWYHFEAKKMWNMVPYVDETVTDYINLPNDKDIWPNIEADFQFAVDNISATKAQVGRASKWSAKAMLAKVHMYQSDYTAAKPLLVDIISNGPFSLVANYHDNFRIATENNSESVFEVQMSVADGGSGENGSWGDNLNFPYGSGPGGCCGFYQPSQNLVNAFKTDAAGLPLLDTFNDVDVKNDEGLASSDPFTPETGTLDPRLDWTVGRRGLPFLNWGIHPGKNWIRDQSFAGPYTFKKFFANSGDNAGAESPRANANNYRAIRYADLLLMRAEIAVEENDLPTALTIVNQIRTRAATEVVKKDDGTPAANYLVKPYTAFASQDYARKAVRFERRLELAMEGHRHFDLVRWGNADVVLNAYLAKEKIKRTYLNGAVFKKGSSEYFPIPQAQIDIMGSNVLKQNPN</sequence>